<evidence type="ECO:0000313" key="2">
    <source>
        <dbReference type="EMBL" id="KAG5183058.1"/>
    </source>
</evidence>
<protein>
    <recommendedName>
        <fullName evidence="1">NrS-1 polymerase-like helicase domain-containing protein</fullName>
    </recommendedName>
</protein>
<gene>
    <name evidence="2" type="ORF">JKP88DRAFT_241306</name>
</gene>
<sequence length="683" mass="76498">MEDDGQGAPLGAGNPTGLEAAARAVDAMSEDGDDEEHLAMQELHAMEQRWSCVWAGGAPGGGVDPELAALYGWNTPAFNSDEALRTFEEGAQAAVQLLAWAEDHGDPDARIRAEKVMRCVHESYTMLVAGLSWQGDDAAPLQSPEDIIMRFASPPQGKLMPIQQLFKFALVWCRRLKLRHRGDIVYREIVARGKRTKAWVPATDVNRLDISTLERLVTHIFTQRHSRAMHSLWLRVGTQAFTDKLRICVEADFPDVQTSREWLAFSDGLYSVYTDTFISYDDDRFSLPSDLAACAYHPMPFAPSYFAEPRQPGGELPRGLPLHPLSQVPTPLMDTIFDTQKFDGHTRFWLMAMMGRLLYWSGTLDNWQVCPYLKGAAGTGKSTLINFMTAVYTPADICIIGNDVQETFGLEGLDDSKLIWVAPEVRSTFSLDQGQFQSLVSNEPMMMAVKHKAARMGAPKSHGMMAGNMLPAKYSDDSGSVQRRLAIFAFLHSVAQGETRADLLVKMKTQELASIVRKINWCYQQAVVMVGTRDLWSSGLLSPQVVEANNRLSYDMNPLRSFLNNNSDLAHKVGERRWCPETLFLKAFKEHTNQIGKRDFQWNSDFYDSPFKKEGLAVRRATYRWTDSDVFIDGNIVWGACPSSEWPADIEALAGEGQENPQLHPLLQVEHDMFAVSADELWG</sequence>
<dbReference type="Pfam" id="PF19263">
    <property type="entry name" value="DUF5906"/>
    <property type="match status" value="1"/>
</dbReference>
<dbReference type="InterPro" id="IPR027417">
    <property type="entry name" value="P-loop_NTPase"/>
</dbReference>
<name>A0A835YYH5_9STRA</name>
<evidence type="ECO:0000313" key="3">
    <source>
        <dbReference type="Proteomes" id="UP000664859"/>
    </source>
</evidence>
<keyword evidence="3" id="KW-1185">Reference proteome</keyword>
<dbReference type="EMBL" id="JAFCMP010000223">
    <property type="protein sequence ID" value="KAG5183058.1"/>
    <property type="molecule type" value="Genomic_DNA"/>
</dbReference>
<dbReference type="Gene3D" id="3.40.50.300">
    <property type="entry name" value="P-loop containing nucleotide triphosphate hydrolases"/>
    <property type="match status" value="1"/>
</dbReference>
<dbReference type="InterPro" id="IPR045455">
    <property type="entry name" value="NrS-1_pol-like_helicase"/>
</dbReference>
<dbReference type="Proteomes" id="UP000664859">
    <property type="component" value="Unassembled WGS sequence"/>
</dbReference>
<reference evidence="2" key="1">
    <citation type="submission" date="2021-02" db="EMBL/GenBank/DDBJ databases">
        <title>First Annotated Genome of the Yellow-green Alga Tribonema minus.</title>
        <authorList>
            <person name="Mahan K.M."/>
        </authorList>
    </citation>
    <scope>NUCLEOTIDE SEQUENCE</scope>
    <source>
        <strain evidence="2">UTEX B ZZ1240</strain>
    </source>
</reference>
<feature type="domain" description="NrS-1 polymerase-like helicase" evidence="1">
    <location>
        <begin position="373"/>
        <end position="484"/>
    </location>
</feature>
<dbReference type="AlphaFoldDB" id="A0A835YYH5"/>
<evidence type="ECO:0000259" key="1">
    <source>
        <dbReference type="Pfam" id="PF19263"/>
    </source>
</evidence>
<proteinExistence type="predicted"/>
<dbReference type="SUPFAM" id="SSF52540">
    <property type="entry name" value="P-loop containing nucleoside triphosphate hydrolases"/>
    <property type="match status" value="1"/>
</dbReference>
<dbReference type="OrthoDB" id="2131500at2759"/>
<comment type="caution">
    <text evidence="2">The sequence shown here is derived from an EMBL/GenBank/DDBJ whole genome shotgun (WGS) entry which is preliminary data.</text>
</comment>
<organism evidence="2 3">
    <name type="scientific">Tribonema minus</name>
    <dbReference type="NCBI Taxonomy" id="303371"/>
    <lineage>
        <taxon>Eukaryota</taxon>
        <taxon>Sar</taxon>
        <taxon>Stramenopiles</taxon>
        <taxon>Ochrophyta</taxon>
        <taxon>PX clade</taxon>
        <taxon>Xanthophyceae</taxon>
        <taxon>Tribonematales</taxon>
        <taxon>Tribonemataceae</taxon>
        <taxon>Tribonema</taxon>
    </lineage>
</organism>
<accession>A0A835YYH5</accession>